<dbReference type="Proteomes" id="UP000012073">
    <property type="component" value="Unassembled WGS sequence"/>
</dbReference>
<feature type="compositionally biased region" description="Polar residues" evidence="1">
    <location>
        <begin position="74"/>
        <end position="83"/>
    </location>
</feature>
<dbReference type="PROSITE" id="PS50011">
    <property type="entry name" value="PROTEIN_KINASE_DOM"/>
    <property type="match status" value="1"/>
</dbReference>
<reference evidence="5" key="1">
    <citation type="journal article" date="2013" name="Proc. Natl. Acad. Sci. U.S.A.">
        <title>Genome structure and metabolic features in the red seaweed Chondrus crispus shed light on evolution of the Archaeplastida.</title>
        <authorList>
            <person name="Collen J."/>
            <person name="Porcel B."/>
            <person name="Carre W."/>
            <person name="Ball S.G."/>
            <person name="Chaparro C."/>
            <person name="Tonon T."/>
            <person name="Barbeyron T."/>
            <person name="Michel G."/>
            <person name="Noel B."/>
            <person name="Valentin K."/>
            <person name="Elias M."/>
            <person name="Artiguenave F."/>
            <person name="Arun A."/>
            <person name="Aury J.M."/>
            <person name="Barbosa-Neto J.F."/>
            <person name="Bothwell J.H."/>
            <person name="Bouget F.Y."/>
            <person name="Brillet L."/>
            <person name="Cabello-Hurtado F."/>
            <person name="Capella-Gutierrez S."/>
            <person name="Charrier B."/>
            <person name="Cladiere L."/>
            <person name="Cock J.M."/>
            <person name="Coelho S.M."/>
            <person name="Colleoni C."/>
            <person name="Czjzek M."/>
            <person name="Da Silva C."/>
            <person name="Delage L."/>
            <person name="Denoeud F."/>
            <person name="Deschamps P."/>
            <person name="Dittami S.M."/>
            <person name="Gabaldon T."/>
            <person name="Gachon C.M."/>
            <person name="Groisillier A."/>
            <person name="Herve C."/>
            <person name="Jabbari K."/>
            <person name="Katinka M."/>
            <person name="Kloareg B."/>
            <person name="Kowalczyk N."/>
            <person name="Labadie K."/>
            <person name="Leblanc C."/>
            <person name="Lopez P.J."/>
            <person name="McLachlan D.H."/>
            <person name="Meslet-Cladiere L."/>
            <person name="Moustafa A."/>
            <person name="Nehr Z."/>
            <person name="Nyvall Collen P."/>
            <person name="Panaud O."/>
            <person name="Partensky F."/>
            <person name="Poulain J."/>
            <person name="Rensing S.A."/>
            <person name="Rousvoal S."/>
            <person name="Samson G."/>
            <person name="Symeonidi A."/>
            <person name="Weissenbach J."/>
            <person name="Zambounis A."/>
            <person name="Wincker P."/>
            <person name="Boyen C."/>
        </authorList>
    </citation>
    <scope>NUCLEOTIDE SEQUENCE [LARGE SCALE GENOMIC DNA]</scope>
    <source>
        <strain evidence="5">cv. Stackhouse</strain>
    </source>
</reference>
<dbReference type="EMBL" id="HG001809">
    <property type="protein sequence ID" value="CDF37014.1"/>
    <property type="molecule type" value="Genomic_DNA"/>
</dbReference>
<dbReference type="AlphaFoldDB" id="R7QEU3"/>
<proteinExistence type="predicted"/>
<evidence type="ECO:0000313" key="3">
    <source>
        <dbReference type="EMBL" id="CDF37012.1"/>
    </source>
</evidence>
<evidence type="ECO:0000313" key="5">
    <source>
        <dbReference type="Proteomes" id="UP000012073"/>
    </source>
</evidence>
<evidence type="ECO:0000256" key="1">
    <source>
        <dbReference type="SAM" id="MobiDB-lite"/>
    </source>
</evidence>
<evidence type="ECO:0000259" key="2">
    <source>
        <dbReference type="PROSITE" id="PS50011"/>
    </source>
</evidence>
<organism evidence="3 5">
    <name type="scientific">Chondrus crispus</name>
    <name type="common">Carrageen Irish moss</name>
    <name type="synonym">Polymorpha crispa</name>
    <dbReference type="NCBI Taxonomy" id="2769"/>
    <lineage>
        <taxon>Eukaryota</taxon>
        <taxon>Rhodophyta</taxon>
        <taxon>Florideophyceae</taxon>
        <taxon>Rhodymeniophycidae</taxon>
        <taxon>Gigartinales</taxon>
        <taxon>Gigartinaceae</taxon>
        <taxon>Chondrus</taxon>
    </lineage>
</organism>
<dbReference type="GO" id="GO:0004672">
    <property type="term" value="F:protein kinase activity"/>
    <property type="evidence" value="ECO:0007669"/>
    <property type="project" value="InterPro"/>
</dbReference>
<dbReference type="Gene3D" id="1.10.510.10">
    <property type="entry name" value="Transferase(Phosphotransferase) domain 1"/>
    <property type="match status" value="1"/>
</dbReference>
<feature type="compositionally biased region" description="Basic and acidic residues" evidence="1">
    <location>
        <begin position="58"/>
        <end position="67"/>
    </location>
</feature>
<name>R7QEU3_CHOCR</name>
<dbReference type="InterPro" id="IPR011009">
    <property type="entry name" value="Kinase-like_dom_sf"/>
</dbReference>
<feature type="domain" description="Protein kinase" evidence="2">
    <location>
        <begin position="1"/>
        <end position="101"/>
    </location>
</feature>
<dbReference type="Pfam" id="PF00069">
    <property type="entry name" value="Pkinase"/>
    <property type="match status" value="1"/>
</dbReference>
<dbReference type="KEGG" id="ccp:CHC_T00005298001"/>
<dbReference type="InterPro" id="IPR000719">
    <property type="entry name" value="Prot_kinase_dom"/>
</dbReference>
<dbReference type="RefSeq" id="XP_005716831.1">
    <property type="nucleotide sequence ID" value="XM_005716774.1"/>
</dbReference>
<protein>
    <recommendedName>
        <fullName evidence="2">Protein kinase domain-containing protein</fullName>
    </recommendedName>
</protein>
<keyword evidence="5" id="KW-1185">Reference proteome</keyword>
<dbReference type="Gramene" id="CDF37014">
    <property type="protein sequence ID" value="CDF37014"/>
    <property type="gene ID" value="CHC_T00005300001"/>
</dbReference>
<reference evidence="3" key="2">
    <citation type="journal article" date="2013" name="Proc. Natl. Acad. Sci. U.S.A.">
        <title>Genome structure and metabolic features in the red seaweed Chondrus crispus shed light on evolution of the Archaeplastida.</title>
        <authorList>
            <person name="Collen J."/>
            <person name="Porcel B."/>
            <person name="Carre W."/>
            <person name="Ball S.G."/>
            <person name="Chaparro C."/>
            <person name="Tonon T."/>
            <person name="Barbeyron T."/>
            <person name="Michel G."/>
            <person name="Noel B."/>
            <person name="Valentin K."/>
            <person name="Elias M."/>
            <person name="Artiguenave F."/>
            <person name="Arun A."/>
            <person name="Aury J.M."/>
            <person name="Barbosa-Neto J.F."/>
            <person name="Bothwell J.H."/>
            <person name="Bouget F.Y."/>
            <person name="Brillet L."/>
            <person name="Cabello-Hurtado F."/>
            <person name="Capella-Gutierrez S."/>
            <person name="Charrier B."/>
            <person name="Cladiere L."/>
            <person name="Cock J.M."/>
            <person name="Coelho S.M."/>
            <person name="Colleoni C."/>
            <person name="Czjzek M."/>
            <person name="Da Silva C."/>
            <person name="Delage L."/>
            <person name="Denoeud F."/>
            <person name="Deschamps P."/>
            <person name="Dittami S.M."/>
            <person name="Gabalden T."/>
            <person name="Gachon C.M."/>
            <person name="Groisillier A."/>
            <person name="Herve C."/>
            <person name="Jabbari K."/>
            <person name="Katinka M."/>
            <person name="Kloareg B."/>
            <person name="Kowalczyk N."/>
            <person name="Labadie K."/>
            <person name="Leblanc C."/>
            <person name="Lopez P.J."/>
            <person name="McLachlan D.H."/>
            <person name="Meslet-Cladiere L."/>
            <person name="Moustafa A."/>
            <person name="Nehr Z."/>
            <person name="Nyvall Collen P."/>
            <person name="Panaud O."/>
            <person name="Partensky F."/>
            <person name="Poulain J."/>
            <person name="Rensing S.A."/>
            <person name="Rousvoal S."/>
            <person name="Samson G."/>
            <person name="Symeonidi A."/>
            <person name="Weissenbach J."/>
            <person name="Zambounis A."/>
            <person name="Wincker P."/>
            <person name="Boyen C."/>
        </authorList>
    </citation>
    <scope>NUCLEOTIDE SEQUENCE</scope>
    <source>
        <strain evidence="3">Stackhouse</strain>
    </source>
</reference>
<dbReference type="SUPFAM" id="SSF56112">
    <property type="entry name" value="Protein kinase-like (PK-like)"/>
    <property type="match status" value="1"/>
</dbReference>
<gene>
    <name evidence="3" type="ORF">CHC_T00005298001</name>
    <name evidence="4" type="ORF">CHC_T00005300001</name>
</gene>
<dbReference type="OrthoDB" id="4062651at2759"/>
<evidence type="ECO:0000313" key="4">
    <source>
        <dbReference type="EMBL" id="CDF37014.1"/>
    </source>
</evidence>
<dbReference type="GeneID" id="17324550"/>
<sequence>MLSPVKRDVALKWLEGVQEGILHLHSLRLCHNDINPSNIMISEENTAVIIDFDSCRPEGEPLGDKSGTEGWADSSATLSLPGNDQYSFERVRDFVLENLKG</sequence>
<dbReference type="RefSeq" id="XP_005716833.1">
    <property type="nucleotide sequence ID" value="XM_005716776.1"/>
</dbReference>
<accession>R7QEU3</accession>
<dbReference type="EMBL" id="HG001809">
    <property type="protein sequence ID" value="CDF37012.1"/>
    <property type="molecule type" value="Genomic_DNA"/>
</dbReference>
<dbReference type="KEGG" id="ccp:CHC_T00005300001"/>
<feature type="region of interest" description="Disordered" evidence="1">
    <location>
        <begin position="58"/>
        <end position="83"/>
    </location>
</feature>
<dbReference type="Gramene" id="CDF37012">
    <property type="protein sequence ID" value="CDF37012"/>
    <property type="gene ID" value="CHC_T00005298001"/>
</dbReference>
<dbReference type="GeneID" id="17324554"/>
<reference evidence="3" key="3">
    <citation type="submission" date="2013-05" db="EMBL/GenBank/DDBJ databases">
        <authorList>
            <person name="Genoscope - CEA"/>
        </authorList>
    </citation>
    <scope>NUCLEOTIDE SEQUENCE</scope>
    <source>
        <strain evidence="3">Stackhouse</strain>
    </source>
</reference>
<dbReference type="GO" id="GO:0005524">
    <property type="term" value="F:ATP binding"/>
    <property type="evidence" value="ECO:0007669"/>
    <property type="project" value="InterPro"/>
</dbReference>